<dbReference type="KEGG" id="csal:NBC122_02817"/>
<name>A0A4P6ZIY9_9FLAO</name>
<reference evidence="1 2" key="1">
    <citation type="submission" date="2019-03" db="EMBL/GenBank/DDBJ databases">
        <authorList>
            <person name="Kim H."/>
            <person name="Yu S.-M."/>
        </authorList>
    </citation>
    <scope>NUCLEOTIDE SEQUENCE [LARGE SCALE GENOMIC DNA]</scope>
    <source>
        <strain evidence="1 2">NBC122</strain>
    </source>
</reference>
<organism evidence="1 2">
    <name type="scientific">Chryseobacterium salivictor</name>
    <dbReference type="NCBI Taxonomy" id="2547600"/>
    <lineage>
        <taxon>Bacteria</taxon>
        <taxon>Pseudomonadati</taxon>
        <taxon>Bacteroidota</taxon>
        <taxon>Flavobacteriia</taxon>
        <taxon>Flavobacteriales</taxon>
        <taxon>Weeksellaceae</taxon>
        <taxon>Chryseobacterium group</taxon>
        <taxon>Chryseobacterium</taxon>
    </lineage>
</organism>
<dbReference type="EMBL" id="CP037954">
    <property type="protein sequence ID" value="QBO59618.1"/>
    <property type="molecule type" value="Genomic_DNA"/>
</dbReference>
<proteinExistence type="predicted"/>
<evidence type="ECO:0000313" key="2">
    <source>
        <dbReference type="Proteomes" id="UP000294419"/>
    </source>
</evidence>
<sequence>MNLNDVKQKLLELGSVTFDYEKFLNEVINLKKQVVSVGNEDEGKQLWVIEQIIEIHLEFNNVFKLLKRKQYNDAWCKLERIEITFHSLKRHFSFNKTEYKLYFIEKSVRNLQVIFPYKLFSSMEILEKEKKCSICDEILKFRSPCGHKIGEIYGGEICCRVITKFDLLGIALVENPVNKYSVLFDKDGDQYNYDVIITLINSLPNAYHPWELIIQNKYHPHINFNNIKNEDACPCGSGIDYIECCKKEKGVKHLHYRFIVKDQKSRKQTNISK</sequence>
<evidence type="ECO:0000313" key="1">
    <source>
        <dbReference type="EMBL" id="QBO59618.1"/>
    </source>
</evidence>
<dbReference type="RefSeq" id="WP_133440937.1">
    <property type="nucleotide sequence ID" value="NZ_CP037954.1"/>
</dbReference>
<dbReference type="Proteomes" id="UP000294419">
    <property type="component" value="Chromosome"/>
</dbReference>
<protein>
    <recommendedName>
        <fullName evidence="3">SEC-C motif-containing protein</fullName>
    </recommendedName>
</protein>
<evidence type="ECO:0008006" key="3">
    <source>
        <dbReference type="Google" id="ProtNLM"/>
    </source>
</evidence>
<gene>
    <name evidence="1" type="ORF">NBC122_02817</name>
</gene>
<keyword evidence="2" id="KW-1185">Reference proteome</keyword>
<accession>A0A4P6ZIY9</accession>
<dbReference type="AlphaFoldDB" id="A0A4P6ZIY9"/>
<dbReference type="OrthoDB" id="9801392at2"/>